<feature type="region of interest" description="Disordered" evidence="9">
    <location>
        <begin position="676"/>
        <end position="715"/>
    </location>
</feature>
<dbReference type="Gene3D" id="1.10.238.10">
    <property type="entry name" value="EF-hand"/>
    <property type="match status" value="1"/>
</dbReference>
<dbReference type="GO" id="GO:0016251">
    <property type="term" value="F:RNA polymerase II general transcription initiation factor activity"/>
    <property type="evidence" value="ECO:0007669"/>
    <property type="project" value="TreeGrafter"/>
</dbReference>
<dbReference type="SUPFAM" id="SSF160897">
    <property type="entry name" value="Taf5 N-terminal domain-like"/>
    <property type="match status" value="1"/>
</dbReference>
<evidence type="ECO:0000256" key="2">
    <source>
        <dbReference type="ARBA" id="ARBA00009435"/>
    </source>
</evidence>
<dbReference type="WBParaSite" id="maker-uti_cns_0003311-snap-gene-0.16-mRNA-1">
    <property type="protein sequence ID" value="maker-uti_cns_0003311-snap-gene-0.16-mRNA-1"/>
    <property type="gene ID" value="maker-uti_cns_0003311-snap-gene-0.16"/>
</dbReference>
<evidence type="ECO:0000259" key="10">
    <source>
        <dbReference type="PROSITE" id="PS50222"/>
    </source>
</evidence>
<dbReference type="InterPro" id="IPR036322">
    <property type="entry name" value="WD40_repeat_dom_sf"/>
</dbReference>
<keyword evidence="6" id="KW-0804">Transcription</keyword>
<dbReference type="Gene3D" id="1.25.40.500">
    <property type="entry name" value="TFIID subunit TAF5, NTD2 domain"/>
    <property type="match status" value="1"/>
</dbReference>
<dbReference type="PANTHER" id="PTHR19879:SF1">
    <property type="entry name" value="CANNONBALL-RELATED"/>
    <property type="match status" value="1"/>
</dbReference>
<evidence type="ECO:0000256" key="6">
    <source>
        <dbReference type="ARBA" id="ARBA00023163"/>
    </source>
</evidence>
<evidence type="ECO:0000256" key="5">
    <source>
        <dbReference type="ARBA" id="ARBA00023015"/>
    </source>
</evidence>
<feature type="repeat" description="WD" evidence="8">
    <location>
        <begin position="430"/>
        <end position="461"/>
    </location>
</feature>
<evidence type="ECO:0000256" key="9">
    <source>
        <dbReference type="SAM" id="MobiDB-lite"/>
    </source>
</evidence>
<dbReference type="InterPro" id="IPR002048">
    <property type="entry name" value="EF_hand_dom"/>
</dbReference>
<feature type="repeat" description="WD" evidence="8">
    <location>
        <begin position="472"/>
        <end position="513"/>
    </location>
</feature>
<dbReference type="InterPro" id="IPR020472">
    <property type="entry name" value="WD40_PAC1"/>
</dbReference>
<evidence type="ECO:0000313" key="11">
    <source>
        <dbReference type="Proteomes" id="UP000095280"/>
    </source>
</evidence>
<evidence type="ECO:0000256" key="3">
    <source>
        <dbReference type="ARBA" id="ARBA00022574"/>
    </source>
</evidence>
<feature type="compositionally biased region" description="Gly residues" evidence="9">
    <location>
        <begin position="228"/>
        <end position="241"/>
    </location>
</feature>
<dbReference type="PROSITE" id="PS50222">
    <property type="entry name" value="EF_HAND_2"/>
    <property type="match status" value="1"/>
</dbReference>
<dbReference type="PROSITE" id="PS50082">
    <property type="entry name" value="WD_REPEATS_2"/>
    <property type="match status" value="5"/>
</dbReference>
<dbReference type="PROSITE" id="PS00678">
    <property type="entry name" value="WD_REPEATS_1"/>
    <property type="match status" value="1"/>
</dbReference>
<feature type="region of interest" description="Disordered" evidence="9">
    <location>
        <begin position="198"/>
        <end position="300"/>
    </location>
</feature>
<evidence type="ECO:0000256" key="7">
    <source>
        <dbReference type="ARBA" id="ARBA00023242"/>
    </source>
</evidence>
<dbReference type="PANTHER" id="PTHR19879">
    <property type="entry name" value="TRANSCRIPTION INITIATION FACTOR TFIID"/>
    <property type="match status" value="1"/>
</dbReference>
<keyword evidence="4" id="KW-0677">Repeat</keyword>
<dbReference type="InterPro" id="IPR037264">
    <property type="entry name" value="TFIID_NTD2_sf"/>
</dbReference>
<feature type="region of interest" description="Disordered" evidence="9">
    <location>
        <begin position="159"/>
        <end position="181"/>
    </location>
</feature>
<comment type="subcellular location">
    <subcellularLocation>
        <location evidence="1">Nucleus</location>
    </subcellularLocation>
</comment>
<comment type="similarity">
    <text evidence="2">Belongs to the WD repeat TAF5 family.</text>
</comment>
<feature type="compositionally biased region" description="Basic and acidic residues" evidence="9">
    <location>
        <begin position="159"/>
        <end position="174"/>
    </location>
</feature>
<feature type="compositionally biased region" description="Basic and acidic residues" evidence="9">
    <location>
        <begin position="676"/>
        <end position="692"/>
    </location>
</feature>
<evidence type="ECO:0000313" key="12">
    <source>
        <dbReference type="WBParaSite" id="maker-uti_cns_0003311-snap-gene-0.16-mRNA-1"/>
    </source>
</evidence>
<reference evidence="12" key="1">
    <citation type="submission" date="2016-11" db="UniProtKB">
        <authorList>
            <consortium name="WormBaseParasite"/>
        </authorList>
    </citation>
    <scope>IDENTIFICATION</scope>
</reference>
<feature type="repeat" description="WD" evidence="8">
    <location>
        <begin position="388"/>
        <end position="422"/>
    </location>
</feature>
<keyword evidence="3 8" id="KW-0853">WD repeat</keyword>
<keyword evidence="11" id="KW-1185">Reference proteome</keyword>
<dbReference type="InterPro" id="IPR019775">
    <property type="entry name" value="WD40_repeat_CS"/>
</dbReference>
<dbReference type="Pfam" id="PF04494">
    <property type="entry name" value="TFIID_NTD2"/>
    <property type="match status" value="1"/>
</dbReference>
<evidence type="ECO:0000256" key="8">
    <source>
        <dbReference type="PROSITE-ProRule" id="PRU00221"/>
    </source>
</evidence>
<dbReference type="Proteomes" id="UP000095280">
    <property type="component" value="Unplaced"/>
</dbReference>
<dbReference type="PRINTS" id="PR00320">
    <property type="entry name" value="GPROTEINBRPT"/>
</dbReference>
<dbReference type="InterPro" id="IPR011992">
    <property type="entry name" value="EF-hand-dom_pair"/>
</dbReference>
<dbReference type="GO" id="GO:0006367">
    <property type="term" value="P:transcription initiation at RNA polymerase II promoter"/>
    <property type="evidence" value="ECO:0007669"/>
    <property type="project" value="TreeGrafter"/>
</dbReference>
<evidence type="ECO:0000256" key="1">
    <source>
        <dbReference type="ARBA" id="ARBA00004123"/>
    </source>
</evidence>
<dbReference type="AlphaFoldDB" id="A0A1I8GVK5"/>
<feature type="compositionally biased region" description="Low complexity" evidence="9">
    <location>
        <begin position="607"/>
        <end position="621"/>
    </location>
</feature>
<dbReference type="InterPro" id="IPR007582">
    <property type="entry name" value="TFIID_NTD2"/>
</dbReference>
<name>A0A1I8GVK5_9PLAT</name>
<feature type="domain" description="EF-hand" evidence="10">
    <location>
        <begin position="805"/>
        <end position="840"/>
    </location>
</feature>
<feature type="repeat" description="WD" evidence="8">
    <location>
        <begin position="569"/>
        <end position="603"/>
    </location>
</feature>
<dbReference type="SUPFAM" id="SSF47473">
    <property type="entry name" value="EF-hand"/>
    <property type="match status" value="1"/>
</dbReference>
<feature type="repeat" description="WD" evidence="8">
    <location>
        <begin position="514"/>
        <end position="547"/>
    </location>
</feature>
<dbReference type="CDD" id="cd08044">
    <property type="entry name" value="TAF5_NTD2"/>
    <property type="match status" value="1"/>
</dbReference>
<dbReference type="SUPFAM" id="SSF50978">
    <property type="entry name" value="WD40 repeat-like"/>
    <property type="match status" value="1"/>
</dbReference>
<organism evidence="11 12">
    <name type="scientific">Macrostomum lignano</name>
    <dbReference type="NCBI Taxonomy" id="282301"/>
    <lineage>
        <taxon>Eukaryota</taxon>
        <taxon>Metazoa</taxon>
        <taxon>Spiralia</taxon>
        <taxon>Lophotrochozoa</taxon>
        <taxon>Platyhelminthes</taxon>
        <taxon>Rhabditophora</taxon>
        <taxon>Macrostomorpha</taxon>
        <taxon>Macrostomida</taxon>
        <taxon>Macrostomidae</taxon>
        <taxon>Macrostomum</taxon>
    </lineage>
</organism>
<sequence>FLQEAIPSEFIGKSDDDATQFSDSFNELIHFIEMALDVHKPELSGVLYPVFVHLYLRLVSADKSADAVAFYNRFGPALPAYHRGEEGSDGDPAGCGHLQQLRAVTRSGQVATSPVLEGFRSGQYTVILCKDSHRLLKQFLAERPGQPADSAMDHVTVEEVDGPPRSRQAVESRRGALLGEAGREANRARILYAVARDTSDAGPGQQGGTAGGGGSGGGANNGLDDSTAGGGGGGGSAGGGGDGDDDGPKKKKGKKDQAAGKNAKPDPNAPAPDRIPLPELRDRDRVERRQRARDLQKRQRLGPQSLPSCCLYTAHNSSDERVTACDISEDGLLLCCGTEHSAIKAWALSSRDGLEELLSAEELDKLDTSDDGVHLRMLADKHSMCRQLLGHSGSVYSVSIAPNKQLLVSGSSDTTVRLWSLQLWSCLVVLRGHHEPVWSVRFSPLGHYFASGGADWVARLWATDHCSPLRLFCGHLGDVDCVRFHPNGNYVATGSSDGMVRLFDVLNGRCVRAISGHKGAPACLDFSGCGRFLITGCTRGGLIVWDLAVTGGQVAHFTRAHDACAGGGVTCLAVCRDSQLLATGGLDSAVRLWDLAKLTAAAAPAAATTSSSSTGSQQQQNAPPPPPTPPTCQFDAASIFVKALYTKRTPLLALHFNRTNVLLAAGYFSADDRDSRRLFNPRQDRPDTRLEQRPSAVDATKPKPRRPADYPPNGFGDFWQRKLRTSFRRMNRSGSGLLTRDDFRAIGDEMVRLGGLSGQRAEDVRAVMLRIWDDYYRPREGGSGISADQYVAQKCRMVNGPLRDDVTRYGQELFKAMDHNGDERISREEYRIFTEAWGIGDRARDEMFELMQRDGAVAKEDFLSALADFYISEDESSPYSRLFGDLC</sequence>
<keyword evidence="7" id="KW-0539">Nucleus</keyword>
<proteinExistence type="inferred from homology"/>
<dbReference type="GO" id="GO:0005509">
    <property type="term" value="F:calcium ion binding"/>
    <property type="evidence" value="ECO:0007669"/>
    <property type="project" value="InterPro"/>
</dbReference>
<dbReference type="PROSITE" id="PS50294">
    <property type="entry name" value="WD_REPEATS_REGION"/>
    <property type="match status" value="3"/>
</dbReference>
<feature type="region of interest" description="Disordered" evidence="9">
    <location>
        <begin position="607"/>
        <end position="633"/>
    </location>
</feature>
<evidence type="ECO:0000256" key="4">
    <source>
        <dbReference type="ARBA" id="ARBA00022737"/>
    </source>
</evidence>
<protein>
    <submittedName>
        <fullName evidence="12">WD_REPEATS_REGION domain-containing protein</fullName>
    </submittedName>
</protein>
<keyword evidence="5" id="KW-0805">Transcription regulation</keyword>
<accession>A0A1I8GVK5</accession>
<dbReference type="CDD" id="cd00200">
    <property type="entry name" value="WD40"/>
    <property type="match status" value="1"/>
</dbReference>
<dbReference type="Gene3D" id="2.130.10.10">
    <property type="entry name" value="YVTN repeat-like/Quinoprotein amine dehydrogenase"/>
    <property type="match status" value="2"/>
</dbReference>
<feature type="compositionally biased region" description="Gly residues" evidence="9">
    <location>
        <begin position="204"/>
        <end position="220"/>
    </location>
</feature>
<feature type="compositionally biased region" description="Basic and acidic residues" evidence="9">
    <location>
        <begin position="279"/>
        <end position="297"/>
    </location>
</feature>
<dbReference type="InterPro" id="IPR001680">
    <property type="entry name" value="WD40_rpt"/>
</dbReference>
<dbReference type="Pfam" id="PF00400">
    <property type="entry name" value="WD40"/>
    <property type="match status" value="6"/>
</dbReference>
<dbReference type="GO" id="GO:0005669">
    <property type="term" value="C:transcription factor TFIID complex"/>
    <property type="evidence" value="ECO:0007669"/>
    <property type="project" value="TreeGrafter"/>
</dbReference>
<dbReference type="InterPro" id="IPR015943">
    <property type="entry name" value="WD40/YVTN_repeat-like_dom_sf"/>
</dbReference>
<dbReference type="SMART" id="SM00320">
    <property type="entry name" value="WD40"/>
    <property type="match status" value="6"/>
</dbReference>